<sequence length="429" mass="49052">MNARITHEERKSSKDGNSSPGIFPFVSECDNLKQESDRKVVQKFFLSGIQQYYRKKQDKSVTLEQEKSKVVYVKETEPELIISDGVSLMTCKIDLNTAKDDDFDLQTLKGNYIKLNDYCFSVKMESILSENKDFAKILLVIKKYQLFNDSSLKLTKNIKLQKQVSENPKVENLIKYTKHKLCKNAAATLSPEDMTMPSISGLINNKGDDFNPVIKIQQKNLRKSVVKTQGFQNPSQSDIDDIFTSLPPLDYSKVCEVVKEKELNEEEKELMNSLEKVPDGGALTNILVGLYENNYDESEEAIHSSSSQKGKDDMDIDQEELEDVIDSDSDCADPPAKPKEQVDGYDLDELEDCIDSDPDFNPKGEVEKPKVIPKSVLKQREQALKNLSNRVSLHTKEKKDKLKKDFTSNITKKEWDKFKQWYQDQSSHN</sequence>
<proteinExistence type="predicted"/>
<feature type="compositionally biased region" description="Basic and acidic residues" evidence="1">
    <location>
        <begin position="1"/>
        <end position="14"/>
    </location>
</feature>
<gene>
    <name evidence="2" type="ORF">ECRASSUSDP1_LOCUS11477</name>
</gene>
<name>A0AAD1UK06_EUPCR</name>
<feature type="region of interest" description="Disordered" evidence="1">
    <location>
        <begin position="325"/>
        <end position="346"/>
    </location>
</feature>
<organism evidence="2 3">
    <name type="scientific">Euplotes crassus</name>
    <dbReference type="NCBI Taxonomy" id="5936"/>
    <lineage>
        <taxon>Eukaryota</taxon>
        <taxon>Sar</taxon>
        <taxon>Alveolata</taxon>
        <taxon>Ciliophora</taxon>
        <taxon>Intramacronucleata</taxon>
        <taxon>Spirotrichea</taxon>
        <taxon>Hypotrichia</taxon>
        <taxon>Euplotida</taxon>
        <taxon>Euplotidae</taxon>
        <taxon>Moneuplotes</taxon>
    </lineage>
</organism>
<protein>
    <submittedName>
        <fullName evidence="2">Uncharacterized protein</fullName>
    </submittedName>
</protein>
<evidence type="ECO:0000313" key="2">
    <source>
        <dbReference type="EMBL" id="CAI2370169.1"/>
    </source>
</evidence>
<evidence type="ECO:0000313" key="3">
    <source>
        <dbReference type="Proteomes" id="UP001295684"/>
    </source>
</evidence>
<keyword evidence="3" id="KW-1185">Reference proteome</keyword>
<dbReference type="EMBL" id="CAMPGE010011333">
    <property type="protein sequence ID" value="CAI2370169.1"/>
    <property type="molecule type" value="Genomic_DNA"/>
</dbReference>
<evidence type="ECO:0000256" key="1">
    <source>
        <dbReference type="SAM" id="MobiDB-lite"/>
    </source>
</evidence>
<dbReference type="Proteomes" id="UP001295684">
    <property type="component" value="Unassembled WGS sequence"/>
</dbReference>
<feature type="region of interest" description="Disordered" evidence="1">
    <location>
        <begin position="1"/>
        <end position="21"/>
    </location>
</feature>
<reference evidence="2" key="1">
    <citation type="submission" date="2023-07" db="EMBL/GenBank/DDBJ databases">
        <authorList>
            <consortium name="AG Swart"/>
            <person name="Singh M."/>
            <person name="Singh A."/>
            <person name="Seah K."/>
            <person name="Emmerich C."/>
        </authorList>
    </citation>
    <scope>NUCLEOTIDE SEQUENCE</scope>
    <source>
        <strain evidence="2">DP1</strain>
    </source>
</reference>
<comment type="caution">
    <text evidence="2">The sequence shown here is derived from an EMBL/GenBank/DDBJ whole genome shotgun (WGS) entry which is preliminary data.</text>
</comment>
<dbReference type="AlphaFoldDB" id="A0AAD1UK06"/>
<accession>A0AAD1UK06</accession>